<reference evidence="2 3" key="1">
    <citation type="submission" date="2024-10" db="EMBL/GenBank/DDBJ databases">
        <title>The Natural Products Discovery Center: Release of the First 8490 Sequenced Strains for Exploring Actinobacteria Biosynthetic Diversity.</title>
        <authorList>
            <person name="Kalkreuter E."/>
            <person name="Kautsar S.A."/>
            <person name="Yang D."/>
            <person name="Bader C.D."/>
            <person name="Teijaro C.N."/>
            <person name="Fluegel L."/>
            <person name="Davis C.M."/>
            <person name="Simpson J.R."/>
            <person name="Lauterbach L."/>
            <person name="Steele A.D."/>
            <person name="Gui C."/>
            <person name="Meng S."/>
            <person name="Li G."/>
            <person name="Viehrig K."/>
            <person name="Ye F."/>
            <person name="Su P."/>
            <person name="Kiefer A.F."/>
            <person name="Nichols A."/>
            <person name="Cepeda A.J."/>
            <person name="Yan W."/>
            <person name="Fan B."/>
            <person name="Jiang Y."/>
            <person name="Adhikari A."/>
            <person name="Zheng C.-J."/>
            <person name="Schuster L."/>
            <person name="Cowan T.M."/>
            <person name="Smanski M.J."/>
            <person name="Chevrette M.G."/>
            <person name="De Carvalho L.P.S."/>
            <person name="Shen B."/>
        </authorList>
    </citation>
    <scope>NUCLEOTIDE SEQUENCE [LARGE SCALE GENOMIC DNA]</scope>
    <source>
        <strain evidence="2 3">NPDC049845</strain>
    </source>
</reference>
<feature type="transmembrane region" description="Helical" evidence="1">
    <location>
        <begin position="40"/>
        <end position="62"/>
    </location>
</feature>
<gene>
    <name evidence="2" type="ORF">ACIBP4_12285</name>
</gene>
<feature type="transmembrane region" description="Helical" evidence="1">
    <location>
        <begin position="6"/>
        <end position="28"/>
    </location>
</feature>
<keyword evidence="3" id="KW-1185">Reference proteome</keyword>
<dbReference type="InterPro" id="IPR033458">
    <property type="entry name" value="DUF5134"/>
</dbReference>
<dbReference type="RefSeq" id="WP_396768976.1">
    <property type="nucleotide sequence ID" value="NZ_JBITLA010000003.1"/>
</dbReference>
<dbReference type="Pfam" id="PF17197">
    <property type="entry name" value="DUF5134"/>
    <property type="match status" value="1"/>
</dbReference>
<feature type="transmembrane region" description="Helical" evidence="1">
    <location>
        <begin position="99"/>
        <end position="117"/>
    </location>
</feature>
<dbReference type="EMBL" id="JBITLE010000003">
    <property type="protein sequence ID" value="MFI7263064.1"/>
    <property type="molecule type" value="Genomic_DNA"/>
</dbReference>
<protein>
    <submittedName>
        <fullName evidence="2">DUF5134 domain-containing protein</fullName>
    </submittedName>
</protein>
<proteinExistence type="predicted"/>
<name>A0ABW7ZJN0_9ACTN</name>
<evidence type="ECO:0000256" key="1">
    <source>
        <dbReference type="SAM" id="Phobius"/>
    </source>
</evidence>
<feature type="transmembrane region" description="Helical" evidence="1">
    <location>
        <begin position="179"/>
        <end position="199"/>
    </location>
</feature>
<accession>A0ABW7ZJN0</accession>
<feature type="transmembrane region" description="Helical" evidence="1">
    <location>
        <begin position="143"/>
        <end position="167"/>
    </location>
</feature>
<evidence type="ECO:0000313" key="3">
    <source>
        <dbReference type="Proteomes" id="UP001612812"/>
    </source>
</evidence>
<keyword evidence="1" id="KW-0472">Membrane</keyword>
<keyword evidence="1" id="KW-1133">Transmembrane helix</keyword>
<organism evidence="2 3">
    <name type="scientific">Micromonospora maritima</name>
    <dbReference type="NCBI Taxonomy" id="986711"/>
    <lineage>
        <taxon>Bacteria</taxon>
        <taxon>Bacillati</taxon>
        <taxon>Actinomycetota</taxon>
        <taxon>Actinomycetes</taxon>
        <taxon>Micromonosporales</taxon>
        <taxon>Micromonosporaceae</taxon>
        <taxon>Micromonospora</taxon>
    </lineage>
</organism>
<feature type="transmembrane region" description="Helical" evidence="1">
    <location>
        <begin position="68"/>
        <end position="87"/>
    </location>
</feature>
<dbReference type="Proteomes" id="UP001612812">
    <property type="component" value="Unassembled WGS sequence"/>
</dbReference>
<keyword evidence="1" id="KW-0812">Transmembrane</keyword>
<comment type="caution">
    <text evidence="2">The sequence shown here is derived from an EMBL/GenBank/DDBJ whole genome shotgun (WGS) entry which is preliminary data.</text>
</comment>
<sequence>MVDVLWLRWALTVPFVVTGAHCLARCWVEGVRRGALRGPTAWLVEAAHLAMSLAMIAMVWVGTGWDRTGVQAALFLLLGGGFAARVALGPAVRDTRLELFHEAVMAVAMTWMLLRMTDHPGHHGPHQSHPGGGGWESTGLPDALTVVLLVALAVAVVVWSIRLVAALRVPHGRALLGRAGVAGSHLLMSAGMGAATLTLL</sequence>
<evidence type="ECO:0000313" key="2">
    <source>
        <dbReference type="EMBL" id="MFI7263064.1"/>
    </source>
</evidence>